<dbReference type="GeneID" id="15802820"/>
<keyword evidence="2" id="KW-1185">Reference proteome</keyword>
<dbReference type="Proteomes" id="UP000031512">
    <property type="component" value="Unassembled WGS sequence"/>
</dbReference>
<evidence type="ECO:0000313" key="2">
    <source>
        <dbReference type="Proteomes" id="UP000031512"/>
    </source>
</evidence>
<protein>
    <submittedName>
        <fullName evidence="1">Uncharacterized protein</fullName>
    </submittedName>
</protein>
<evidence type="ECO:0000313" key="1">
    <source>
        <dbReference type="EMBL" id="EKX73213.1"/>
    </source>
</evidence>
<sequence>MARLRVLDLTRLVNVAKYSKKAWNDVVTSARRDIFGYKSGYPGEDEWIKPLQGPSRNRWYWPSKYLHMDFTIRYYLGMQLQRLKEKEENPTIHDLWDTICQFRTHRIYIESFLRSVDEETFSKSITIQDTHALYYLIFQRSPLRFTPNSAFFTCPLKNPKYDPFIKYALRVFMDQSLDEKKVEKVDLPLSQKLRQLLQSKPSLLKCFNTRNRFVNTFYLRRRAYHLEKLSKKRKISETRRKYRAHFLTHPDKKEIWPDNKGITQYRWPSR</sequence>
<dbReference type="RefSeq" id="XP_004832665.1">
    <property type="nucleotide sequence ID" value="XM_004832608.1"/>
</dbReference>
<gene>
    <name evidence="1" type="ORF">BEWA_052680</name>
</gene>
<dbReference type="eggNOG" id="ENOG502SSF5">
    <property type="taxonomic scope" value="Eukaryota"/>
</dbReference>
<dbReference type="EMBL" id="ACOU01000003">
    <property type="protein sequence ID" value="EKX73213.1"/>
    <property type="molecule type" value="Genomic_DNA"/>
</dbReference>
<reference evidence="1 2" key="1">
    <citation type="journal article" date="2012" name="BMC Genomics">
        <title>Comparative genomic analysis and phylogenetic position of Theileria equi.</title>
        <authorList>
            <person name="Kappmeyer L.S."/>
            <person name="Thiagarajan M."/>
            <person name="Herndon D.R."/>
            <person name="Ramsay J.D."/>
            <person name="Caler E."/>
            <person name="Djikeng A."/>
            <person name="Gillespie J.J."/>
            <person name="Lau A.O."/>
            <person name="Roalson E.H."/>
            <person name="Silva J.C."/>
            <person name="Silva M.G."/>
            <person name="Suarez C.E."/>
            <person name="Ueti M.W."/>
            <person name="Nene V.M."/>
            <person name="Mealey R.H."/>
            <person name="Knowles D.P."/>
            <person name="Brayton K.A."/>
        </authorList>
    </citation>
    <scope>NUCLEOTIDE SEQUENCE [LARGE SCALE GENOMIC DNA]</scope>
    <source>
        <strain evidence="1 2">WA</strain>
    </source>
</reference>
<comment type="caution">
    <text evidence="1">The sequence shown here is derived from an EMBL/GenBank/DDBJ whole genome shotgun (WGS) entry which is preliminary data.</text>
</comment>
<name>L1LDG5_THEEQ</name>
<accession>L1LDG5</accession>
<proteinExistence type="predicted"/>
<dbReference type="AlphaFoldDB" id="L1LDG5"/>
<dbReference type="VEuPathDB" id="PiroplasmaDB:BEWA_052680"/>
<dbReference type="KEGG" id="beq:BEWA_052680"/>
<dbReference type="OrthoDB" id="329761at2759"/>
<organism evidence="1 2">
    <name type="scientific">Theileria equi strain WA</name>
    <dbReference type="NCBI Taxonomy" id="1537102"/>
    <lineage>
        <taxon>Eukaryota</taxon>
        <taxon>Sar</taxon>
        <taxon>Alveolata</taxon>
        <taxon>Apicomplexa</taxon>
        <taxon>Aconoidasida</taxon>
        <taxon>Piroplasmida</taxon>
        <taxon>Theileriidae</taxon>
        <taxon>Theileria</taxon>
    </lineage>
</organism>